<dbReference type="InterPro" id="IPR017945">
    <property type="entry name" value="DHBP_synth_RibB-like_a/b_dom"/>
</dbReference>
<keyword evidence="9" id="KW-0067">ATP-binding</keyword>
<evidence type="ECO:0000256" key="8">
    <source>
        <dbReference type="ARBA" id="ARBA00022741"/>
    </source>
</evidence>
<dbReference type="Gene3D" id="3.90.870.10">
    <property type="entry name" value="DHBP synthase"/>
    <property type="match status" value="1"/>
</dbReference>
<evidence type="ECO:0000256" key="2">
    <source>
        <dbReference type="ARBA" id="ARBA00007663"/>
    </source>
</evidence>
<protein>
    <recommendedName>
        <fullName evidence="10">L-threonylcarbamoyladenylate synthase</fullName>
        <ecNumber evidence="3">2.7.7.87</ecNumber>
    </recommendedName>
    <alternativeName>
        <fullName evidence="10">L-threonylcarbamoyladenylate synthase</fullName>
    </alternativeName>
</protein>
<keyword evidence="6" id="KW-0819">tRNA processing</keyword>
<gene>
    <name evidence="13" type="ORF">ACFOW1_00875</name>
</gene>
<evidence type="ECO:0000313" key="13">
    <source>
        <dbReference type="EMBL" id="MFC4230424.1"/>
    </source>
</evidence>
<dbReference type="EMBL" id="JBHSDC010000002">
    <property type="protein sequence ID" value="MFC4230424.1"/>
    <property type="molecule type" value="Genomic_DNA"/>
</dbReference>
<keyword evidence="4" id="KW-0963">Cytoplasm</keyword>
<comment type="catalytic activity">
    <reaction evidence="11">
        <text>L-threonine + hydrogencarbonate + ATP = L-threonylcarbamoyladenylate + diphosphate + H2O</text>
        <dbReference type="Rhea" id="RHEA:36407"/>
        <dbReference type="ChEBI" id="CHEBI:15377"/>
        <dbReference type="ChEBI" id="CHEBI:17544"/>
        <dbReference type="ChEBI" id="CHEBI:30616"/>
        <dbReference type="ChEBI" id="CHEBI:33019"/>
        <dbReference type="ChEBI" id="CHEBI:57926"/>
        <dbReference type="ChEBI" id="CHEBI:73682"/>
        <dbReference type="EC" id="2.7.7.87"/>
    </reaction>
</comment>
<dbReference type="SUPFAM" id="SSF55821">
    <property type="entry name" value="YrdC/RibB"/>
    <property type="match status" value="1"/>
</dbReference>
<evidence type="ECO:0000256" key="3">
    <source>
        <dbReference type="ARBA" id="ARBA00012584"/>
    </source>
</evidence>
<dbReference type="RefSeq" id="WP_379011569.1">
    <property type="nucleotide sequence ID" value="NZ_JBHSDC010000002.1"/>
</dbReference>
<dbReference type="PANTHER" id="PTHR17490">
    <property type="entry name" value="SUA5"/>
    <property type="match status" value="1"/>
</dbReference>
<name>A0ABV8PQK9_9BACT</name>
<keyword evidence="14" id="KW-1185">Reference proteome</keyword>
<keyword evidence="5 13" id="KW-0808">Transferase</keyword>
<comment type="subcellular location">
    <subcellularLocation>
        <location evidence="1">Cytoplasm</location>
    </subcellularLocation>
</comment>
<accession>A0ABV8PQK9</accession>
<evidence type="ECO:0000256" key="5">
    <source>
        <dbReference type="ARBA" id="ARBA00022679"/>
    </source>
</evidence>
<evidence type="ECO:0000259" key="12">
    <source>
        <dbReference type="PROSITE" id="PS51163"/>
    </source>
</evidence>
<dbReference type="InterPro" id="IPR050156">
    <property type="entry name" value="TC-AMP_synthase_SUA5"/>
</dbReference>
<evidence type="ECO:0000256" key="9">
    <source>
        <dbReference type="ARBA" id="ARBA00022840"/>
    </source>
</evidence>
<evidence type="ECO:0000256" key="11">
    <source>
        <dbReference type="ARBA" id="ARBA00048366"/>
    </source>
</evidence>
<sequence>MSNYLTDIEHCLRVLENGGLILYPTDTIWGIGCDATNEAAVAKIYTLKQQKDSSKMIVLVATERDVMQYISTLDLEVFNFLKTCTKPTTVIYNGAVGIADNLIGNDGSLAIRICNDEFCKHLLKRFKKPIVSTSAHITGTTTPLIFKDIDHQIIRDVDYVVNHRQDDKTAVEPSSIIQWLPDQKPNVLRY</sequence>
<evidence type="ECO:0000256" key="1">
    <source>
        <dbReference type="ARBA" id="ARBA00004496"/>
    </source>
</evidence>
<evidence type="ECO:0000256" key="6">
    <source>
        <dbReference type="ARBA" id="ARBA00022694"/>
    </source>
</evidence>
<dbReference type="Proteomes" id="UP001595906">
    <property type="component" value="Unassembled WGS sequence"/>
</dbReference>
<dbReference type="PANTHER" id="PTHR17490:SF16">
    <property type="entry name" value="THREONYLCARBAMOYL-AMP SYNTHASE"/>
    <property type="match status" value="1"/>
</dbReference>
<keyword evidence="7 13" id="KW-0548">Nucleotidyltransferase</keyword>
<feature type="domain" description="YrdC-like" evidence="12">
    <location>
        <begin position="5"/>
        <end position="190"/>
    </location>
</feature>
<proteinExistence type="inferred from homology"/>
<dbReference type="EC" id="2.7.7.87" evidence="3"/>
<organism evidence="13 14">
    <name type="scientific">Parasediminibacterium paludis</name>
    <dbReference type="NCBI Taxonomy" id="908966"/>
    <lineage>
        <taxon>Bacteria</taxon>
        <taxon>Pseudomonadati</taxon>
        <taxon>Bacteroidota</taxon>
        <taxon>Chitinophagia</taxon>
        <taxon>Chitinophagales</taxon>
        <taxon>Chitinophagaceae</taxon>
        <taxon>Parasediminibacterium</taxon>
    </lineage>
</organism>
<evidence type="ECO:0000256" key="10">
    <source>
        <dbReference type="ARBA" id="ARBA00029774"/>
    </source>
</evidence>
<evidence type="ECO:0000313" key="14">
    <source>
        <dbReference type="Proteomes" id="UP001595906"/>
    </source>
</evidence>
<reference evidence="14" key="1">
    <citation type="journal article" date="2019" name="Int. J. Syst. Evol. Microbiol.">
        <title>The Global Catalogue of Microorganisms (GCM) 10K type strain sequencing project: providing services to taxonomists for standard genome sequencing and annotation.</title>
        <authorList>
            <consortium name="The Broad Institute Genomics Platform"/>
            <consortium name="The Broad Institute Genome Sequencing Center for Infectious Disease"/>
            <person name="Wu L."/>
            <person name="Ma J."/>
        </authorList>
    </citation>
    <scope>NUCLEOTIDE SEQUENCE [LARGE SCALE GENOMIC DNA]</scope>
    <source>
        <strain evidence="14">CECT 8010</strain>
    </source>
</reference>
<evidence type="ECO:0000256" key="7">
    <source>
        <dbReference type="ARBA" id="ARBA00022695"/>
    </source>
</evidence>
<dbReference type="InterPro" id="IPR006070">
    <property type="entry name" value="Sua5-like_dom"/>
</dbReference>
<dbReference type="PROSITE" id="PS51163">
    <property type="entry name" value="YRDC"/>
    <property type="match status" value="1"/>
</dbReference>
<dbReference type="GO" id="GO:0061710">
    <property type="term" value="F:L-threonylcarbamoyladenylate synthase"/>
    <property type="evidence" value="ECO:0007669"/>
    <property type="project" value="UniProtKB-EC"/>
</dbReference>
<evidence type="ECO:0000256" key="4">
    <source>
        <dbReference type="ARBA" id="ARBA00022490"/>
    </source>
</evidence>
<comment type="caution">
    <text evidence="13">The sequence shown here is derived from an EMBL/GenBank/DDBJ whole genome shotgun (WGS) entry which is preliminary data.</text>
</comment>
<comment type="similarity">
    <text evidence="2">Belongs to the SUA5 family.</text>
</comment>
<keyword evidence="8" id="KW-0547">Nucleotide-binding</keyword>
<dbReference type="Pfam" id="PF01300">
    <property type="entry name" value="Sua5_yciO_yrdC"/>
    <property type="match status" value="1"/>
</dbReference>